<proteinExistence type="predicted"/>
<evidence type="ECO:0000256" key="1">
    <source>
        <dbReference type="SAM" id="MobiDB-lite"/>
    </source>
</evidence>
<feature type="region of interest" description="Disordered" evidence="1">
    <location>
        <begin position="159"/>
        <end position="181"/>
    </location>
</feature>
<sequence>MSVDCLLTPSGFCESIASYEVHLDFRRNTTDEDLSNTGWYNYFPSINTTYCESTDGACILCDKLVNNGTFGHLKTKNVSMELERQFCRGTNGCVCIMACESDHWKANMPVACDTNGKTLDNTNPSSTDVATYNSMLIFCLVLQVVLLAVFMYKRGLCRGRARPPPPPRSEGPYNNVDAITSPSNRLRLSGWRKMQNKLIERETKQRAVEQPQYMTSPRVEAAGAPHEASTLMSPQSSARNSETEGAVYTQVQDISSTPGNSSLCNTRQASVNSDVDVAVRRADSRTERTSIA</sequence>
<dbReference type="EMBL" id="QLLG01000233">
    <property type="protein sequence ID" value="RMX65719.1"/>
    <property type="molecule type" value="Genomic_DNA"/>
</dbReference>
<evidence type="ECO:0000256" key="2">
    <source>
        <dbReference type="SAM" id="Phobius"/>
    </source>
</evidence>
<evidence type="ECO:0000313" key="3">
    <source>
        <dbReference type="EMBL" id="RMX65719.1"/>
    </source>
</evidence>
<keyword evidence="2" id="KW-1133">Transmembrane helix</keyword>
<gene>
    <name evidence="3" type="ORF">DD238_004751</name>
</gene>
<organism evidence="3 4">
    <name type="scientific">Peronospora effusa</name>
    <dbReference type="NCBI Taxonomy" id="542832"/>
    <lineage>
        <taxon>Eukaryota</taxon>
        <taxon>Sar</taxon>
        <taxon>Stramenopiles</taxon>
        <taxon>Oomycota</taxon>
        <taxon>Peronosporomycetes</taxon>
        <taxon>Peronosporales</taxon>
        <taxon>Peronosporaceae</taxon>
        <taxon>Peronospora</taxon>
    </lineage>
</organism>
<dbReference type="Proteomes" id="UP000282087">
    <property type="component" value="Unassembled WGS sequence"/>
</dbReference>
<dbReference type="AlphaFoldDB" id="A0A3M6VGC2"/>
<protein>
    <submittedName>
        <fullName evidence="3">Uncharacterized protein</fullName>
    </submittedName>
</protein>
<reference evidence="3 4" key="1">
    <citation type="submission" date="2018-06" db="EMBL/GenBank/DDBJ databases">
        <title>Comparative genomics of downy mildews reveals potential adaptations to biotrophy.</title>
        <authorList>
            <person name="Fletcher K."/>
            <person name="Klosterman S.J."/>
            <person name="Derevnina L."/>
            <person name="Martin F."/>
            <person name="Koike S."/>
            <person name="Reyes Chin-Wo S."/>
            <person name="Mou B."/>
            <person name="Michelmore R."/>
        </authorList>
    </citation>
    <scope>NUCLEOTIDE SEQUENCE [LARGE SCALE GENOMIC DNA]</scope>
    <source>
        <strain evidence="3 4">R14</strain>
    </source>
</reference>
<feature type="compositionally biased region" description="Polar residues" evidence="1">
    <location>
        <begin position="230"/>
        <end position="240"/>
    </location>
</feature>
<keyword evidence="2" id="KW-0472">Membrane</keyword>
<accession>A0A3M6VGC2</accession>
<name>A0A3M6VGC2_9STRA</name>
<feature type="region of interest" description="Disordered" evidence="1">
    <location>
        <begin position="218"/>
        <end position="243"/>
    </location>
</feature>
<keyword evidence="4" id="KW-1185">Reference proteome</keyword>
<keyword evidence="2" id="KW-0812">Transmembrane</keyword>
<comment type="caution">
    <text evidence="3">The sequence shown here is derived from an EMBL/GenBank/DDBJ whole genome shotgun (WGS) entry which is preliminary data.</text>
</comment>
<dbReference type="VEuPathDB" id="FungiDB:DD237_005091"/>
<evidence type="ECO:0000313" key="4">
    <source>
        <dbReference type="Proteomes" id="UP000282087"/>
    </source>
</evidence>
<feature type="transmembrane region" description="Helical" evidence="2">
    <location>
        <begin position="132"/>
        <end position="152"/>
    </location>
</feature>